<evidence type="ECO:0000313" key="3">
    <source>
        <dbReference type="Proteomes" id="UP001497444"/>
    </source>
</evidence>
<feature type="compositionally biased region" description="Polar residues" evidence="1">
    <location>
        <begin position="11"/>
        <end position="23"/>
    </location>
</feature>
<feature type="region of interest" description="Disordered" evidence="1">
    <location>
        <begin position="1"/>
        <end position="23"/>
    </location>
</feature>
<proteinExistence type="predicted"/>
<keyword evidence="3" id="KW-1185">Reference proteome</keyword>
<reference evidence="2" key="1">
    <citation type="submission" date="2024-02" db="EMBL/GenBank/DDBJ databases">
        <authorList>
            <consortium name="ELIXIR-Norway"/>
            <consortium name="Elixir Norway"/>
        </authorList>
    </citation>
    <scope>NUCLEOTIDE SEQUENCE</scope>
</reference>
<accession>A0ABP0XCH6</accession>
<evidence type="ECO:0000256" key="1">
    <source>
        <dbReference type="SAM" id="MobiDB-lite"/>
    </source>
</evidence>
<organism evidence="2 3">
    <name type="scientific">Sphagnum jensenii</name>
    <dbReference type="NCBI Taxonomy" id="128206"/>
    <lineage>
        <taxon>Eukaryota</taxon>
        <taxon>Viridiplantae</taxon>
        <taxon>Streptophyta</taxon>
        <taxon>Embryophyta</taxon>
        <taxon>Bryophyta</taxon>
        <taxon>Sphagnophytina</taxon>
        <taxon>Sphagnopsida</taxon>
        <taxon>Sphagnales</taxon>
        <taxon>Sphagnaceae</taxon>
        <taxon>Sphagnum</taxon>
    </lineage>
</organism>
<name>A0ABP0XCH6_9BRYO</name>
<gene>
    <name evidence="2" type="ORF">CSSPJE1EN1_LOCUS20770</name>
</gene>
<dbReference type="Proteomes" id="UP001497444">
    <property type="component" value="Chromosome 6"/>
</dbReference>
<protein>
    <submittedName>
        <fullName evidence="2">Uncharacterized protein</fullName>
    </submittedName>
</protein>
<sequence>MESQMERAMTKNRSSSSCERTLTRKWSSSTDQIDVCMATVASAEVLSSKEAITTGFRQHSAHEVSIPPCVKMPMAADTEVKDFTKELEVKEPATIAISGEAGTMFMNKGCQQKF</sequence>
<evidence type="ECO:0000313" key="2">
    <source>
        <dbReference type="EMBL" id="CAK9275292.1"/>
    </source>
</evidence>
<dbReference type="EMBL" id="OZ020101">
    <property type="protein sequence ID" value="CAK9275292.1"/>
    <property type="molecule type" value="Genomic_DNA"/>
</dbReference>